<organism evidence="3 4">
    <name type="scientific">Treponema parvum</name>
    <dbReference type="NCBI Taxonomy" id="138851"/>
    <lineage>
        <taxon>Bacteria</taxon>
        <taxon>Pseudomonadati</taxon>
        <taxon>Spirochaetota</taxon>
        <taxon>Spirochaetia</taxon>
        <taxon>Spirochaetales</taxon>
        <taxon>Treponemataceae</taxon>
        <taxon>Treponema</taxon>
    </lineage>
</organism>
<evidence type="ECO:0000259" key="2">
    <source>
        <dbReference type="Pfam" id="PF07331"/>
    </source>
</evidence>
<evidence type="ECO:0000256" key="1">
    <source>
        <dbReference type="SAM" id="Phobius"/>
    </source>
</evidence>
<dbReference type="EMBL" id="CP054257">
    <property type="protein sequence ID" value="QTQ12618.1"/>
    <property type="molecule type" value="Genomic_DNA"/>
</dbReference>
<proteinExistence type="predicted"/>
<reference evidence="3" key="1">
    <citation type="submission" date="2020-05" db="EMBL/GenBank/DDBJ databases">
        <authorList>
            <person name="Zeng H."/>
            <person name="Chan Y.K."/>
            <person name="Watt R.M."/>
        </authorList>
    </citation>
    <scope>NUCLEOTIDE SEQUENCE</scope>
    <source>
        <strain evidence="3">ATCC 700773</strain>
    </source>
</reference>
<name>A0A975F1F1_9SPIR</name>
<feature type="transmembrane region" description="Helical" evidence="1">
    <location>
        <begin position="38"/>
        <end position="58"/>
    </location>
</feature>
<reference evidence="3" key="2">
    <citation type="journal article" date="2021" name="Microbiol. Resour. Announc.">
        <title>Complete Genome Sequences of Three Human Oral Treponema parvum Isolates.</title>
        <authorList>
            <person name="Zeng H."/>
            <person name="Watt R.M."/>
        </authorList>
    </citation>
    <scope>NUCLEOTIDE SEQUENCE</scope>
    <source>
        <strain evidence="3">ATCC 700773</strain>
    </source>
</reference>
<dbReference type="Pfam" id="PF07331">
    <property type="entry name" value="TctB"/>
    <property type="match status" value="1"/>
</dbReference>
<feature type="transmembrane region" description="Helical" evidence="1">
    <location>
        <begin position="123"/>
        <end position="149"/>
    </location>
</feature>
<dbReference type="Proteomes" id="UP000671995">
    <property type="component" value="Chromosome"/>
</dbReference>
<protein>
    <submittedName>
        <fullName evidence="3">Tripartite tricarboxylate transporter TctB family protein</fullName>
    </submittedName>
</protein>
<accession>A0A975F1F1</accession>
<keyword evidence="1" id="KW-0472">Membrane</keyword>
<dbReference type="AlphaFoldDB" id="A0A975F1F1"/>
<evidence type="ECO:0000313" key="4">
    <source>
        <dbReference type="Proteomes" id="UP000671995"/>
    </source>
</evidence>
<keyword evidence="1" id="KW-1133">Transmembrane helix</keyword>
<dbReference type="InterPro" id="IPR009936">
    <property type="entry name" value="DUF1468"/>
</dbReference>
<evidence type="ECO:0000313" key="3">
    <source>
        <dbReference type="EMBL" id="QTQ12618.1"/>
    </source>
</evidence>
<keyword evidence="1" id="KW-0812">Transmembrane</keyword>
<feature type="domain" description="DUF1468" evidence="2">
    <location>
        <begin position="6"/>
        <end position="150"/>
    </location>
</feature>
<dbReference type="RefSeq" id="WP_210117330.1">
    <property type="nucleotide sequence ID" value="NZ_CP054257.1"/>
</dbReference>
<gene>
    <name evidence="3" type="ORF">HRI96_10665</name>
</gene>
<sequence length="155" mass="17482">MEYIFIGIIAVFSILFLKESMSYGVASFDTSGGPGLFPKYIIVLLLITVLCYAVWKILKKDKTKFEFASLFLKERGVVLLSLVLYLALLQVLGFTVSTILFLCFTTNFLYYKNNATIGTKKGIIFRVLFSVAAAFFVRFIFVGLMHVILPKGLLF</sequence>